<dbReference type="InterPro" id="IPR052155">
    <property type="entry name" value="Biofilm_reg_signaling"/>
</dbReference>
<proteinExistence type="predicted"/>
<dbReference type="SUPFAM" id="SSF55785">
    <property type="entry name" value="PYP-like sensor domain (PAS domain)"/>
    <property type="match status" value="1"/>
</dbReference>
<dbReference type="InterPro" id="IPR035919">
    <property type="entry name" value="EAL_sf"/>
</dbReference>
<protein>
    <recommendedName>
        <fullName evidence="1">Stage 0 sporulation protein A homolog</fullName>
    </recommendedName>
</protein>
<dbReference type="PANTHER" id="PTHR44757">
    <property type="entry name" value="DIGUANYLATE CYCLASE DGCP"/>
    <property type="match status" value="1"/>
</dbReference>
<dbReference type="EMBL" id="SMAL01000008">
    <property type="protein sequence ID" value="TCT13847.1"/>
    <property type="molecule type" value="Genomic_DNA"/>
</dbReference>
<dbReference type="InterPro" id="IPR011006">
    <property type="entry name" value="CheY-like_superfamily"/>
</dbReference>
<dbReference type="CDD" id="cd01949">
    <property type="entry name" value="GGDEF"/>
    <property type="match status" value="1"/>
</dbReference>
<sequence>MKEVVKVLVVDDDEDDFILMKDYLSDVKNVIYDLEWVYNYKEAIKTISRNCHDIYVFDYNLGEFNGLELLKEMNELNIKAPVILLTGNNNINIDIEAMKTGAYEYLVKKEVTPSTLERSMRYALERKRMEDDLYQEKEKALVTLESIGDCVLSTDINGSITSFNYVAEKLTGLLKKEVLGKNIFDILVLIDGNNIDGYKNFMDKVLCQEETVYLPQDASIKNFEGKEYYVEGVVSPIKNRLQKVIGSVVVLRDVTNHRELTKKLHYQARHDVLTGLPNRFKFEEDMIEVVNQPRTALEEHALLYLDLDQFKIINDTCGHFAGDQFLKQIALLMKNNTRETDIIARLGGDEFGILLKNISPTNTCKLAEKICNAIQGYRFVWNNKLFTTGVSIGIVTVNQNYKTFETLLSEADRACYVSKEKGGNTYQLYVDEDEALSERHGEMQWMSTISEALEDNRFVLHYQKIKSLHKENSYSYEALIRMVDKEGNLIYPGAFLSAAQRYNMMPAIDRWVFKNFLIAMEKNSEEIKLKDIEKFNINISGASLNNESIVDFIISELEKYDISPEKICFEITETIALSNFNIANDFINKLRRLGCKFALDDFGSGLTSFEYLKYLPIDYLKIDGSFIKNINNNPIDYAMVDSINQIAHLLNIETVAEFVENEKIVECLNKIGIDYAQGYHIGKPMVLSEVLK</sequence>
<dbReference type="Gene3D" id="3.40.50.2300">
    <property type="match status" value="1"/>
</dbReference>
<evidence type="ECO:0000259" key="6">
    <source>
        <dbReference type="PROSITE" id="PS50113"/>
    </source>
</evidence>
<evidence type="ECO:0000313" key="9">
    <source>
        <dbReference type="EMBL" id="TCT13847.1"/>
    </source>
</evidence>
<dbReference type="PROSITE" id="PS50883">
    <property type="entry name" value="EAL"/>
    <property type="match status" value="1"/>
</dbReference>
<evidence type="ECO:0000259" key="7">
    <source>
        <dbReference type="PROSITE" id="PS50883"/>
    </source>
</evidence>
<dbReference type="InterPro" id="IPR029787">
    <property type="entry name" value="Nucleotide_cyclase"/>
</dbReference>
<dbReference type="InterPro" id="IPR001633">
    <property type="entry name" value="EAL_dom"/>
</dbReference>
<evidence type="ECO:0000259" key="5">
    <source>
        <dbReference type="PROSITE" id="PS50112"/>
    </source>
</evidence>
<dbReference type="NCBIfam" id="TIGR00229">
    <property type="entry name" value="sensory_box"/>
    <property type="match status" value="1"/>
</dbReference>
<accession>A0A4R3MK17</accession>
<dbReference type="InterPro" id="IPR000014">
    <property type="entry name" value="PAS"/>
</dbReference>
<comment type="function">
    <text evidence="2">May play the central regulatory role in sporulation. It may be an element of the effector pathway responsible for the activation of sporulation genes in response to nutritional stress. Spo0A may act in concert with spo0H (a sigma factor) to control the expression of some genes that are critical to the sporulation process.</text>
</comment>
<dbReference type="Pfam" id="PF00072">
    <property type="entry name" value="Response_reg"/>
    <property type="match status" value="1"/>
</dbReference>
<dbReference type="InterPro" id="IPR000160">
    <property type="entry name" value="GGDEF_dom"/>
</dbReference>
<dbReference type="Gene3D" id="3.20.20.450">
    <property type="entry name" value="EAL domain"/>
    <property type="match status" value="1"/>
</dbReference>
<keyword evidence="10" id="KW-1185">Reference proteome</keyword>
<dbReference type="PROSITE" id="PS50113">
    <property type="entry name" value="PAC"/>
    <property type="match status" value="1"/>
</dbReference>
<dbReference type="SUPFAM" id="SSF52172">
    <property type="entry name" value="CheY-like"/>
    <property type="match status" value="1"/>
</dbReference>
<dbReference type="PROSITE" id="PS50887">
    <property type="entry name" value="GGDEF"/>
    <property type="match status" value="1"/>
</dbReference>
<reference evidence="9 10" key="1">
    <citation type="submission" date="2019-03" db="EMBL/GenBank/DDBJ databases">
        <title>Genomic Encyclopedia of Type Strains, Phase IV (KMG-IV): sequencing the most valuable type-strain genomes for metagenomic binning, comparative biology and taxonomic classification.</title>
        <authorList>
            <person name="Goeker M."/>
        </authorList>
    </citation>
    <scope>NUCLEOTIDE SEQUENCE [LARGE SCALE GENOMIC DNA]</scope>
    <source>
        <strain evidence="9 10">DSM 24629</strain>
    </source>
</reference>
<evidence type="ECO:0000259" key="8">
    <source>
        <dbReference type="PROSITE" id="PS50887"/>
    </source>
</evidence>
<dbReference type="AlphaFoldDB" id="A0A4R3MK17"/>
<dbReference type="Pfam" id="PF00563">
    <property type="entry name" value="EAL"/>
    <property type="match status" value="1"/>
</dbReference>
<dbReference type="InterPro" id="IPR035965">
    <property type="entry name" value="PAS-like_dom_sf"/>
</dbReference>
<evidence type="ECO:0000259" key="4">
    <source>
        <dbReference type="PROSITE" id="PS50110"/>
    </source>
</evidence>
<evidence type="ECO:0000313" key="10">
    <source>
        <dbReference type="Proteomes" id="UP000294902"/>
    </source>
</evidence>
<dbReference type="GO" id="GO:0000160">
    <property type="term" value="P:phosphorelay signal transduction system"/>
    <property type="evidence" value="ECO:0007669"/>
    <property type="project" value="InterPro"/>
</dbReference>
<dbReference type="SMART" id="SM00052">
    <property type="entry name" value="EAL"/>
    <property type="match status" value="1"/>
</dbReference>
<organism evidence="9 10">
    <name type="scientific">Natranaerovirga pectinivora</name>
    <dbReference type="NCBI Taxonomy" id="682400"/>
    <lineage>
        <taxon>Bacteria</taxon>
        <taxon>Bacillati</taxon>
        <taxon>Bacillota</taxon>
        <taxon>Clostridia</taxon>
        <taxon>Lachnospirales</taxon>
        <taxon>Natranaerovirgaceae</taxon>
        <taxon>Natranaerovirga</taxon>
    </lineage>
</organism>
<feature type="domain" description="EAL" evidence="7">
    <location>
        <begin position="442"/>
        <end position="692"/>
    </location>
</feature>
<comment type="caution">
    <text evidence="9">The sequence shown here is derived from an EMBL/GenBank/DDBJ whole genome shotgun (WGS) entry which is preliminary data.</text>
</comment>
<dbReference type="Pfam" id="PF00990">
    <property type="entry name" value="GGDEF"/>
    <property type="match status" value="1"/>
</dbReference>
<dbReference type="Pfam" id="PF13426">
    <property type="entry name" value="PAS_9"/>
    <property type="match status" value="1"/>
</dbReference>
<feature type="domain" description="PAC" evidence="6">
    <location>
        <begin position="214"/>
        <end position="266"/>
    </location>
</feature>
<dbReference type="RefSeq" id="WP_165878561.1">
    <property type="nucleotide sequence ID" value="NZ_SMAL01000008.1"/>
</dbReference>
<evidence type="ECO:0000256" key="3">
    <source>
        <dbReference type="PROSITE-ProRule" id="PRU00169"/>
    </source>
</evidence>
<dbReference type="InterPro" id="IPR001789">
    <property type="entry name" value="Sig_transdc_resp-reg_receiver"/>
</dbReference>
<dbReference type="SUPFAM" id="SSF141868">
    <property type="entry name" value="EAL domain-like"/>
    <property type="match status" value="1"/>
</dbReference>
<dbReference type="PROSITE" id="PS50110">
    <property type="entry name" value="RESPONSE_REGULATORY"/>
    <property type="match status" value="1"/>
</dbReference>
<feature type="domain" description="GGDEF" evidence="8">
    <location>
        <begin position="298"/>
        <end position="431"/>
    </location>
</feature>
<dbReference type="FunFam" id="3.30.70.270:FF:000001">
    <property type="entry name" value="Diguanylate cyclase domain protein"/>
    <property type="match status" value="1"/>
</dbReference>
<dbReference type="CDD" id="cd01948">
    <property type="entry name" value="EAL"/>
    <property type="match status" value="1"/>
</dbReference>
<dbReference type="NCBIfam" id="TIGR00254">
    <property type="entry name" value="GGDEF"/>
    <property type="match status" value="1"/>
</dbReference>
<dbReference type="PROSITE" id="PS50112">
    <property type="entry name" value="PAS"/>
    <property type="match status" value="1"/>
</dbReference>
<dbReference type="Gene3D" id="3.30.450.20">
    <property type="entry name" value="PAS domain"/>
    <property type="match status" value="1"/>
</dbReference>
<dbReference type="SUPFAM" id="SSF55073">
    <property type="entry name" value="Nucleotide cyclase"/>
    <property type="match status" value="1"/>
</dbReference>
<dbReference type="InterPro" id="IPR000700">
    <property type="entry name" value="PAS-assoc_C"/>
</dbReference>
<evidence type="ECO:0000256" key="2">
    <source>
        <dbReference type="ARBA" id="ARBA00024867"/>
    </source>
</evidence>
<evidence type="ECO:0000256" key="1">
    <source>
        <dbReference type="ARBA" id="ARBA00018672"/>
    </source>
</evidence>
<dbReference type="SMART" id="SM00448">
    <property type="entry name" value="REC"/>
    <property type="match status" value="1"/>
</dbReference>
<dbReference type="Gene3D" id="3.30.70.270">
    <property type="match status" value="1"/>
</dbReference>
<feature type="domain" description="Response regulatory" evidence="4">
    <location>
        <begin position="6"/>
        <end position="123"/>
    </location>
</feature>
<dbReference type="Proteomes" id="UP000294902">
    <property type="component" value="Unassembled WGS sequence"/>
</dbReference>
<feature type="domain" description="PAS" evidence="5">
    <location>
        <begin position="136"/>
        <end position="209"/>
    </location>
</feature>
<dbReference type="CDD" id="cd00130">
    <property type="entry name" value="PAS"/>
    <property type="match status" value="1"/>
</dbReference>
<dbReference type="InterPro" id="IPR043128">
    <property type="entry name" value="Rev_trsase/Diguanyl_cyclase"/>
</dbReference>
<feature type="modified residue" description="4-aspartylphosphate" evidence="3">
    <location>
        <position position="58"/>
    </location>
</feature>
<dbReference type="SMART" id="SM00267">
    <property type="entry name" value="GGDEF"/>
    <property type="match status" value="1"/>
</dbReference>
<gene>
    <name evidence="9" type="ORF">EDC18_10884</name>
</gene>
<name>A0A4R3MK17_9FIRM</name>
<dbReference type="PANTHER" id="PTHR44757:SF4">
    <property type="entry name" value="DIGUANYLATE CYCLASE DGCE-RELATED"/>
    <property type="match status" value="1"/>
</dbReference>
<keyword evidence="3" id="KW-0597">Phosphoprotein</keyword>